<dbReference type="InterPro" id="IPR023395">
    <property type="entry name" value="MCP_dom_sf"/>
</dbReference>
<dbReference type="InterPro" id="IPR002067">
    <property type="entry name" value="MCP"/>
</dbReference>
<name>A0A077Z6W9_TRITR</name>
<evidence type="ECO:0000256" key="11">
    <source>
        <dbReference type="RuleBase" id="RU000488"/>
    </source>
</evidence>
<organism evidence="12 13">
    <name type="scientific">Trichuris trichiura</name>
    <name type="common">Whipworm</name>
    <name type="synonym">Trichocephalus trichiurus</name>
    <dbReference type="NCBI Taxonomy" id="36087"/>
    <lineage>
        <taxon>Eukaryota</taxon>
        <taxon>Metazoa</taxon>
        <taxon>Ecdysozoa</taxon>
        <taxon>Nematoda</taxon>
        <taxon>Enoplea</taxon>
        <taxon>Dorylaimia</taxon>
        <taxon>Trichinellida</taxon>
        <taxon>Trichuridae</taxon>
        <taxon>Trichuris</taxon>
    </lineage>
</organism>
<keyword evidence="8" id="KW-0496">Mitochondrion</keyword>
<dbReference type="Pfam" id="PF00153">
    <property type="entry name" value="Mito_carr"/>
    <property type="match status" value="3"/>
</dbReference>
<evidence type="ECO:0000256" key="3">
    <source>
        <dbReference type="ARBA" id="ARBA00022448"/>
    </source>
</evidence>
<dbReference type="OrthoDB" id="756301at2759"/>
<dbReference type="PRINTS" id="PR00926">
    <property type="entry name" value="MITOCARRIER"/>
</dbReference>
<sequence length="322" mass="35927">MAKSSQVESGEKSRENAESFVAKYLLSCVAATVAESATYPLDLLKTRLQLQGEHDLKCRPKMGTFSLLSHIVSSEGALSLWQGVTPAVLRHYIYTGFRVVIYEECREHVFRRNPDGTFALWKAMLTGVLSGALAQFVASPTDLIKVLLQAEGRRKLEGLPPRVSSVRHAFKVVWSEGGILALWRGWMPGCQRAALVNMSDMATYDTVKHFVLKHSDMPDNYVTHAISSACSGLAAALTSTPMDVVKTRMMNQSMASRVASSGPNPQPYYKSTADCLRRTVRNEGFLALYKGFWPIWARMAPWSLTFWVSYERIRWLTGASSF</sequence>
<keyword evidence="5" id="KW-0677">Repeat</keyword>
<evidence type="ECO:0000256" key="8">
    <source>
        <dbReference type="ARBA" id="ARBA00023128"/>
    </source>
</evidence>
<accession>A0A077Z6W9</accession>
<dbReference type="AlphaFoldDB" id="A0A077Z6W9"/>
<evidence type="ECO:0000256" key="7">
    <source>
        <dbReference type="ARBA" id="ARBA00022989"/>
    </source>
</evidence>
<evidence type="ECO:0000256" key="6">
    <source>
        <dbReference type="ARBA" id="ARBA00022792"/>
    </source>
</evidence>
<dbReference type="GO" id="GO:0005743">
    <property type="term" value="C:mitochondrial inner membrane"/>
    <property type="evidence" value="ECO:0007669"/>
    <property type="project" value="UniProtKB-SubCell"/>
</dbReference>
<keyword evidence="9 10" id="KW-0472">Membrane</keyword>
<dbReference type="FunFam" id="1.50.40.10:FF:000062">
    <property type="entry name" value="mitochondrial uncoupling protein 3"/>
    <property type="match status" value="1"/>
</dbReference>
<evidence type="ECO:0000256" key="1">
    <source>
        <dbReference type="ARBA" id="ARBA00004448"/>
    </source>
</evidence>
<protein>
    <submittedName>
        <fullName evidence="12">Mitochondrial uncoupling protein 4</fullName>
    </submittedName>
</protein>
<dbReference type="GO" id="GO:0055085">
    <property type="term" value="P:transmembrane transport"/>
    <property type="evidence" value="ECO:0007669"/>
    <property type="project" value="InterPro"/>
</dbReference>
<dbReference type="Gene3D" id="1.50.40.10">
    <property type="entry name" value="Mitochondrial carrier domain"/>
    <property type="match status" value="1"/>
</dbReference>
<feature type="repeat" description="Solcar" evidence="10">
    <location>
        <begin position="118"/>
        <end position="210"/>
    </location>
</feature>
<dbReference type="PANTHER" id="PTHR45618">
    <property type="entry name" value="MITOCHONDRIAL DICARBOXYLATE CARRIER-RELATED"/>
    <property type="match status" value="1"/>
</dbReference>
<proteinExistence type="inferred from homology"/>
<evidence type="ECO:0000256" key="2">
    <source>
        <dbReference type="ARBA" id="ARBA00006375"/>
    </source>
</evidence>
<comment type="similarity">
    <text evidence="2 11">Belongs to the mitochondrial carrier (TC 2.A.29) family.</text>
</comment>
<gene>
    <name evidence="12" type="ORF">TTRE_0000270001</name>
</gene>
<evidence type="ECO:0000256" key="4">
    <source>
        <dbReference type="ARBA" id="ARBA00022692"/>
    </source>
</evidence>
<dbReference type="SUPFAM" id="SSF103506">
    <property type="entry name" value="Mitochondrial carrier"/>
    <property type="match status" value="1"/>
</dbReference>
<reference evidence="12" key="1">
    <citation type="submission" date="2014-01" db="EMBL/GenBank/DDBJ databases">
        <authorList>
            <person name="Aslett M."/>
        </authorList>
    </citation>
    <scope>NUCLEOTIDE SEQUENCE</scope>
</reference>
<dbReference type="Proteomes" id="UP000030665">
    <property type="component" value="Unassembled WGS sequence"/>
</dbReference>
<evidence type="ECO:0000313" key="12">
    <source>
        <dbReference type="EMBL" id="CDW54430.1"/>
    </source>
</evidence>
<evidence type="ECO:0000256" key="5">
    <source>
        <dbReference type="ARBA" id="ARBA00022737"/>
    </source>
</evidence>
<comment type="subcellular location">
    <subcellularLocation>
        <location evidence="1">Mitochondrion inner membrane</location>
        <topology evidence="1">Multi-pass membrane protein</topology>
    </subcellularLocation>
</comment>
<dbReference type="InterPro" id="IPR018108">
    <property type="entry name" value="MCP_transmembrane"/>
</dbReference>
<keyword evidence="3 11" id="KW-0813">Transport</keyword>
<dbReference type="EMBL" id="HG805896">
    <property type="protein sequence ID" value="CDW54430.1"/>
    <property type="molecule type" value="Genomic_DNA"/>
</dbReference>
<evidence type="ECO:0000256" key="10">
    <source>
        <dbReference type="PROSITE-ProRule" id="PRU00282"/>
    </source>
</evidence>
<evidence type="ECO:0000313" key="13">
    <source>
        <dbReference type="Proteomes" id="UP000030665"/>
    </source>
</evidence>
<feature type="repeat" description="Solcar" evidence="10">
    <location>
        <begin position="219"/>
        <end position="316"/>
    </location>
</feature>
<keyword evidence="6" id="KW-0999">Mitochondrion inner membrane</keyword>
<keyword evidence="13" id="KW-1185">Reference proteome</keyword>
<evidence type="ECO:0000256" key="9">
    <source>
        <dbReference type="ARBA" id="ARBA00023136"/>
    </source>
</evidence>
<dbReference type="InterPro" id="IPR050391">
    <property type="entry name" value="Mito_Metabolite_Transporter"/>
</dbReference>
<reference evidence="12" key="2">
    <citation type="submission" date="2014-03" db="EMBL/GenBank/DDBJ databases">
        <title>The whipworm genome and dual-species transcriptomics of an intimate host-pathogen interaction.</title>
        <authorList>
            <person name="Foth B.J."/>
            <person name="Tsai I.J."/>
            <person name="Reid A.J."/>
            <person name="Bancroft A.J."/>
            <person name="Nichol S."/>
            <person name="Tracey A."/>
            <person name="Holroyd N."/>
            <person name="Cotton J.A."/>
            <person name="Stanley E.J."/>
            <person name="Zarowiecki M."/>
            <person name="Liu J.Z."/>
            <person name="Huckvale T."/>
            <person name="Cooper P.J."/>
            <person name="Grencis R.K."/>
            <person name="Berriman M."/>
        </authorList>
    </citation>
    <scope>NUCLEOTIDE SEQUENCE [LARGE SCALE GENOMIC DNA]</scope>
</reference>
<keyword evidence="4 10" id="KW-0812">Transmembrane</keyword>
<dbReference type="PROSITE" id="PS50920">
    <property type="entry name" value="SOLCAR"/>
    <property type="match status" value="3"/>
</dbReference>
<keyword evidence="7" id="KW-1133">Transmembrane helix</keyword>
<feature type="repeat" description="Solcar" evidence="10">
    <location>
        <begin position="18"/>
        <end position="108"/>
    </location>
</feature>